<feature type="region of interest" description="Disordered" evidence="1">
    <location>
        <begin position="35"/>
        <end position="63"/>
    </location>
</feature>
<feature type="compositionally biased region" description="Basic and acidic residues" evidence="1">
    <location>
        <begin position="105"/>
        <end position="119"/>
    </location>
</feature>
<dbReference type="EMBL" id="JAINUG010000050">
    <property type="protein sequence ID" value="KAJ8405060.1"/>
    <property type="molecule type" value="Genomic_DNA"/>
</dbReference>
<evidence type="ECO:0000313" key="3">
    <source>
        <dbReference type="Proteomes" id="UP001221898"/>
    </source>
</evidence>
<feature type="compositionally biased region" description="Basic residues" evidence="1">
    <location>
        <begin position="143"/>
        <end position="159"/>
    </location>
</feature>
<organism evidence="2 3">
    <name type="scientific">Aldrovandia affinis</name>
    <dbReference type="NCBI Taxonomy" id="143900"/>
    <lineage>
        <taxon>Eukaryota</taxon>
        <taxon>Metazoa</taxon>
        <taxon>Chordata</taxon>
        <taxon>Craniata</taxon>
        <taxon>Vertebrata</taxon>
        <taxon>Euteleostomi</taxon>
        <taxon>Actinopterygii</taxon>
        <taxon>Neopterygii</taxon>
        <taxon>Teleostei</taxon>
        <taxon>Notacanthiformes</taxon>
        <taxon>Halosauridae</taxon>
        <taxon>Aldrovandia</taxon>
    </lineage>
</organism>
<keyword evidence="3" id="KW-1185">Reference proteome</keyword>
<feature type="compositionally biased region" description="Basic residues" evidence="1">
    <location>
        <begin position="168"/>
        <end position="178"/>
    </location>
</feature>
<gene>
    <name evidence="2" type="ORF">AAFF_G00329810</name>
</gene>
<evidence type="ECO:0000256" key="1">
    <source>
        <dbReference type="SAM" id="MobiDB-lite"/>
    </source>
</evidence>
<dbReference type="Proteomes" id="UP001221898">
    <property type="component" value="Unassembled WGS sequence"/>
</dbReference>
<evidence type="ECO:0000313" key="2">
    <source>
        <dbReference type="EMBL" id="KAJ8405060.1"/>
    </source>
</evidence>
<reference evidence="2" key="1">
    <citation type="journal article" date="2023" name="Science">
        <title>Genome structures resolve the early diversification of teleost fishes.</title>
        <authorList>
            <person name="Parey E."/>
            <person name="Louis A."/>
            <person name="Montfort J."/>
            <person name="Bouchez O."/>
            <person name="Roques C."/>
            <person name="Iampietro C."/>
            <person name="Lluch J."/>
            <person name="Castinel A."/>
            <person name="Donnadieu C."/>
            <person name="Desvignes T."/>
            <person name="Floi Bucao C."/>
            <person name="Jouanno E."/>
            <person name="Wen M."/>
            <person name="Mejri S."/>
            <person name="Dirks R."/>
            <person name="Jansen H."/>
            <person name="Henkel C."/>
            <person name="Chen W.J."/>
            <person name="Zahm M."/>
            <person name="Cabau C."/>
            <person name="Klopp C."/>
            <person name="Thompson A.W."/>
            <person name="Robinson-Rechavi M."/>
            <person name="Braasch I."/>
            <person name="Lecointre G."/>
            <person name="Bobe J."/>
            <person name="Postlethwait J.H."/>
            <person name="Berthelot C."/>
            <person name="Roest Crollius H."/>
            <person name="Guiguen Y."/>
        </authorList>
    </citation>
    <scope>NUCLEOTIDE SEQUENCE</scope>
    <source>
        <strain evidence="2">NC1722</strain>
    </source>
</reference>
<sequence length="191" mass="22163">MLQKQEQVQKILTSFHQNFGKINVAPDFTEEDLVPVEVSDISDLSGPEDDEDGGRKTKRRGRRRTVIRDLDEKIAKYKQFLDRAKSKRFSAIRIPKALSETMHAPTEEKRTPAEPRPKVNAEAGRKRKAEGDGEQEPQSKMTSKQRRRLDRAQRSKKVGARYYETHNVKNKNKDRKKPRSTEGKKNRISKH</sequence>
<protein>
    <submittedName>
        <fullName evidence="2">Uncharacterized protein</fullName>
    </submittedName>
</protein>
<accession>A0AAD7WQA1</accession>
<dbReference type="AlphaFoldDB" id="A0AAD7WQA1"/>
<feature type="region of interest" description="Disordered" evidence="1">
    <location>
        <begin position="88"/>
        <end position="191"/>
    </location>
</feature>
<proteinExistence type="predicted"/>
<comment type="caution">
    <text evidence="2">The sequence shown here is derived from an EMBL/GenBank/DDBJ whole genome shotgun (WGS) entry which is preliminary data.</text>
</comment>
<name>A0AAD7WQA1_9TELE</name>